<evidence type="ECO:0000256" key="5">
    <source>
        <dbReference type="ARBA" id="ARBA00023242"/>
    </source>
</evidence>
<dbReference type="GO" id="GO:0000981">
    <property type="term" value="F:DNA-binding transcription factor activity, RNA polymerase II-specific"/>
    <property type="evidence" value="ECO:0007669"/>
    <property type="project" value="InterPro"/>
</dbReference>
<dbReference type="PROSITE" id="PS50048">
    <property type="entry name" value="ZN2_CY6_FUNGAL_2"/>
    <property type="match status" value="1"/>
</dbReference>
<dbReference type="AlphaFoldDB" id="A0A166RTT6"/>
<keyword evidence="5" id="KW-0539">Nucleus</keyword>
<keyword evidence="4" id="KW-0804">Transcription</keyword>
<dbReference type="OrthoDB" id="2309723at2759"/>
<dbReference type="EMBL" id="KV417502">
    <property type="protein sequence ID" value="KZP28644.1"/>
    <property type="molecule type" value="Genomic_DNA"/>
</dbReference>
<reference evidence="7" key="1">
    <citation type="journal article" date="2016" name="Mol. Biol. Evol.">
        <title>Comparative Genomics of Early-Diverging Mushroom-Forming Fungi Provides Insights into the Origins of Lignocellulose Decay Capabilities.</title>
        <authorList>
            <person name="Nagy L.G."/>
            <person name="Riley R."/>
            <person name="Tritt A."/>
            <person name="Adam C."/>
            <person name="Daum C."/>
            <person name="Floudas D."/>
            <person name="Sun H."/>
            <person name="Yadav J.S."/>
            <person name="Pangilinan J."/>
            <person name="Larsson K.H."/>
            <person name="Matsuura K."/>
            <person name="Barry K."/>
            <person name="Labutti K."/>
            <person name="Kuo R."/>
            <person name="Ohm R.A."/>
            <person name="Bhattacharya S.S."/>
            <person name="Shirouzu T."/>
            <person name="Yoshinaga Y."/>
            <person name="Martin F.M."/>
            <person name="Grigoriev I.V."/>
            <person name="Hibbett D.S."/>
        </authorList>
    </citation>
    <scope>NUCLEOTIDE SEQUENCE [LARGE SCALE GENOMIC DNA]</scope>
    <source>
        <strain evidence="7">CBS 109695</strain>
    </source>
</reference>
<accession>A0A166RTT6</accession>
<dbReference type="SUPFAM" id="SSF57701">
    <property type="entry name" value="Zn2/Cys6 DNA-binding domain"/>
    <property type="match status" value="1"/>
</dbReference>
<evidence type="ECO:0000256" key="1">
    <source>
        <dbReference type="ARBA" id="ARBA00004123"/>
    </source>
</evidence>
<keyword evidence="2" id="KW-0479">Metal-binding</keyword>
<evidence type="ECO:0000259" key="6">
    <source>
        <dbReference type="PROSITE" id="PS50048"/>
    </source>
</evidence>
<dbReference type="InterPro" id="IPR036864">
    <property type="entry name" value="Zn2-C6_fun-type_DNA-bd_sf"/>
</dbReference>
<dbReference type="SMART" id="SM00066">
    <property type="entry name" value="GAL4"/>
    <property type="match status" value="1"/>
</dbReference>
<evidence type="ECO:0000256" key="4">
    <source>
        <dbReference type="ARBA" id="ARBA00023163"/>
    </source>
</evidence>
<comment type="subcellular location">
    <subcellularLocation>
        <location evidence="1">Nucleus</location>
    </subcellularLocation>
</comment>
<dbReference type="CDD" id="cd14725">
    <property type="entry name" value="ZIP_Gal4-like_2"/>
    <property type="match status" value="1"/>
</dbReference>
<dbReference type="PANTHER" id="PTHR47338">
    <property type="entry name" value="ZN(II)2CYS6 TRANSCRIPTION FACTOR (EUROFUNG)-RELATED"/>
    <property type="match status" value="1"/>
</dbReference>
<dbReference type="CDD" id="cd12148">
    <property type="entry name" value="fungal_TF_MHR"/>
    <property type="match status" value="1"/>
</dbReference>
<keyword evidence="3" id="KW-0805">Transcription regulation</keyword>
<dbReference type="GO" id="GO:0005634">
    <property type="term" value="C:nucleus"/>
    <property type="evidence" value="ECO:0007669"/>
    <property type="project" value="UniProtKB-SubCell"/>
</dbReference>
<dbReference type="Pfam" id="PF04082">
    <property type="entry name" value="Fungal_trans"/>
    <property type="match status" value="1"/>
</dbReference>
<evidence type="ECO:0000313" key="7">
    <source>
        <dbReference type="EMBL" id="KZP28644.1"/>
    </source>
</evidence>
<dbReference type="STRING" id="436010.A0A166RTT6"/>
<feature type="domain" description="Zn(2)-C6 fungal-type" evidence="6">
    <location>
        <begin position="19"/>
        <end position="51"/>
    </location>
</feature>
<dbReference type="Gene3D" id="4.10.240.10">
    <property type="entry name" value="Zn(2)-C6 fungal-type DNA-binding domain"/>
    <property type="match status" value="1"/>
</dbReference>
<dbReference type="PANTHER" id="PTHR47338:SF29">
    <property type="entry name" value="ZN(2)-C6 FUNGAL-TYPE DOMAIN-CONTAINING PROTEIN"/>
    <property type="match status" value="1"/>
</dbReference>
<dbReference type="InterPro" id="IPR001138">
    <property type="entry name" value="Zn2Cys6_DnaBD"/>
</dbReference>
<dbReference type="PROSITE" id="PS00463">
    <property type="entry name" value="ZN2_CY6_FUNGAL_1"/>
    <property type="match status" value="1"/>
</dbReference>
<proteinExistence type="predicted"/>
<dbReference type="InterPro" id="IPR050815">
    <property type="entry name" value="TF_fung"/>
</dbReference>
<dbReference type="InterPro" id="IPR007219">
    <property type="entry name" value="XnlR_reg_dom"/>
</dbReference>
<dbReference type="CDD" id="cd00067">
    <property type="entry name" value="GAL4"/>
    <property type="match status" value="1"/>
</dbReference>
<dbReference type="GO" id="GO:0006351">
    <property type="term" value="P:DNA-templated transcription"/>
    <property type="evidence" value="ECO:0007669"/>
    <property type="project" value="InterPro"/>
</dbReference>
<evidence type="ECO:0000256" key="2">
    <source>
        <dbReference type="ARBA" id="ARBA00022723"/>
    </source>
</evidence>
<organism evidence="7">
    <name type="scientific">Athelia psychrophila</name>
    <dbReference type="NCBI Taxonomy" id="1759441"/>
    <lineage>
        <taxon>Eukaryota</taxon>
        <taxon>Fungi</taxon>
        <taxon>Dikarya</taxon>
        <taxon>Basidiomycota</taxon>
        <taxon>Agaricomycotina</taxon>
        <taxon>Agaricomycetes</taxon>
        <taxon>Agaricomycetidae</taxon>
        <taxon>Atheliales</taxon>
        <taxon>Atheliaceae</taxon>
        <taxon>Athelia</taxon>
    </lineage>
</organism>
<name>A0A166RTT6_9AGAM</name>
<dbReference type="GO" id="GO:0003677">
    <property type="term" value="F:DNA binding"/>
    <property type="evidence" value="ECO:0007669"/>
    <property type="project" value="InterPro"/>
</dbReference>
<dbReference type="Pfam" id="PF00172">
    <property type="entry name" value="Zn_clus"/>
    <property type="match status" value="1"/>
</dbReference>
<gene>
    <name evidence="7" type="ORF">FIBSPDRAFT_927429</name>
</gene>
<sequence length="603" mass="66130">MDQDTSAGRSVSSLQRGKACITCRRRKMRCDGKKPFCGPCVRSNRSFDCEYTDAQGRSRTQLLEENISRLESRIRELENPETGTPNVVLHNPYSSLNAPTLVPALEIPSHEGLRSSPSDSGMSSPGDYIYALASPSTSPLSPSKDIDHWWASDEPQPPVAQQLLDIFLPNARQFGFFLNRRLFRTSASLKFPLGHHFRPSSALMSTVYLLGIYLSPSPTIRAHESAFLSRALRFTSNALAGSHPHKIIHALQSEILLSGYFFATGRLLEGKYHCSAAAALAISCELYKIRSAAPLSGIIPPTLVGITRPFNLHPPQDSVEEGERIQAFWAVFIMDKCWSVALGSPSHFTDSDALGTRIDTPWPLTCAEYEQGVMSPDFQSASTVHDFQDGLLDLSSGQFSLVAIVAQGAILLERATLVAAQWQAGVQSVDTVSLRDEFLALDNLIGKFQEELVLPGQFRERSPVCHQLLCNGLAYAATIQLHKGFAAVNANSNDRCVGAASAMAVFQNNLDLSALANTHPIMGTIWLTACLVLINEIQRVRSMHENWQTVASGFPLHDSEAHLLACVESIVTTMMSFSDNCALIGFQLAKVQEAYDALRIKHI</sequence>
<evidence type="ECO:0000256" key="3">
    <source>
        <dbReference type="ARBA" id="ARBA00023015"/>
    </source>
</evidence>
<protein>
    <recommendedName>
        <fullName evidence="6">Zn(2)-C6 fungal-type domain-containing protein</fullName>
    </recommendedName>
</protein>
<dbReference type="GO" id="GO:0008270">
    <property type="term" value="F:zinc ion binding"/>
    <property type="evidence" value="ECO:0007669"/>
    <property type="project" value="InterPro"/>
</dbReference>